<comment type="caution">
    <text evidence="1">The sequence shown here is derived from an EMBL/GenBank/DDBJ whole genome shotgun (WGS) entry which is preliminary data.</text>
</comment>
<evidence type="ECO:0000313" key="2">
    <source>
        <dbReference type="Proteomes" id="UP001634394"/>
    </source>
</evidence>
<reference evidence="1 2" key="1">
    <citation type="submission" date="2024-11" db="EMBL/GenBank/DDBJ databases">
        <title>Chromosome-level genome assembly of the freshwater bivalve Anodonta woodiana.</title>
        <authorList>
            <person name="Chen X."/>
        </authorList>
    </citation>
    <scope>NUCLEOTIDE SEQUENCE [LARGE SCALE GENOMIC DNA]</scope>
    <source>
        <strain evidence="1">MN2024</strain>
        <tissue evidence="1">Gills</tissue>
    </source>
</reference>
<keyword evidence="2" id="KW-1185">Reference proteome</keyword>
<proteinExistence type="predicted"/>
<gene>
    <name evidence="1" type="ORF">ACJMK2_024981</name>
</gene>
<accession>A0ABD3XF53</accession>
<sequence>MWSSFDILKVEFDNATSSIADEKYFYTVREQDISYHANTILKNVKKPALSKIEWRDVIRGGCFGADCLVVFETGPSNTALDILSGIREREPSVFSIISVILCTNNSTDHDRVCSSIENHTFTTKKDILFEVLMFSDGRIHECSRNIAKIIESQLKEI</sequence>
<feature type="non-terminal residue" evidence="1">
    <location>
        <position position="157"/>
    </location>
</feature>
<dbReference type="AlphaFoldDB" id="A0ABD3XF53"/>
<dbReference type="Proteomes" id="UP001634394">
    <property type="component" value="Unassembled WGS sequence"/>
</dbReference>
<organism evidence="1 2">
    <name type="scientific">Sinanodonta woodiana</name>
    <name type="common">Chinese pond mussel</name>
    <name type="synonym">Anodonta woodiana</name>
    <dbReference type="NCBI Taxonomy" id="1069815"/>
    <lineage>
        <taxon>Eukaryota</taxon>
        <taxon>Metazoa</taxon>
        <taxon>Spiralia</taxon>
        <taxon>Lophotrochozoa</taxon>
        <taxon>Mollusca</taxon>
        <taxon>Bivalvia</taxon>
        <taxon>Autobranchia</taxon>
        <taxon>Heteroconchia</taxon>
        <taxon>Palaeoheterodonta</taxon>
        <taxon>Unionida</taxon>
        <taxon>Unionoidea</taxon>
        <taxon>Unionidae</taxon>
        <taxon>Unioninae</taxon>
        <taxon>Sinanodonta</taxon>
    </lineage>
</organism>
<evidence type="ECO:0000313" key="1">
    <source>
        <dbReference type="EMBL" id="KAL3884882.1"/>
    </source>
</evidence>
<name>A0ABD3XF53_SINWO</name>
<protein>
    <submittedName>
        <fullName evidence="1">Uncharacterized protein</fullName>
    </submittedName>
</protein>
<dbReference type="EMBL" id="JBJQND010000002">
    <property type="protein sequence ID" value="KAL3884882.1"/>
    <property type="molecule type" value="Genomic_DNA"/>
</dbReference>